<proteinExistence type="predicted"/>
<dbReference type="Pfam" id="PF00733">
    <property type="entry name" value="Asn_synthase"/>
    <property type="match status" value="1"/>
</dbReference>
<dbReference type="InterPro" id="IPR001962">
    <property type="entry name" value="Asn_synthase"/>
</dbReference>
<dbReference type="AlphaFoldDB" id="A0A927G917"/>
<dbReference type="SUPFAM" id="SSF52402">
    <property type="entry name" value="Adenine nucleotide alpha hydrolases-like"/>
    <property type="match status" value="1"/>
</dbReference>
<gene>
    <name evidence="2" type="ORF">IF651_07670</name>
</gene>
<dbReference type="RefSeq" id="WP_191828529.1">
    <property type="nucleotide sequence ID" value="NZ_JACYHB010000005.1"/>
</dbReference>
<evidence type="ECO:0000313" key="2">
    <source>
        <dbReference type="EMBL" id="MBD8078933.1"/>
    </source>
</evidence>
<reference evidence="2" key="2">
    <citation type="submission" date="2020-09" db="EMBL/GenBank/DDBJ databases">
        <authorList>
            <person name="Yu Y."/>
        </authorList>
    </citation>
    <scope>NUCLEOTIDE SEQUENCE</scope>
    <source>
        <strain evidence="2">KCTC 49039</strain>
    </source>
</reference>
<comment type="caution">
    <text evidence="2">The sequence shown here is derived from an EMBL/GenBank/DDBJ whole genome shotgun (WGS) entry which is preliminary data.</text>
</comment>
<reference evidence="2" key="1">
    <citation type="journal article" date="2018" name="Curr. Microbiol.">
        <title>Cellulosimicrobium arenosum sp. nov., Isolated from Marine Sediment Sand.</title>
        <authorList>
            <person name="Oh M."/>
            <person name="Kim J.H."/>
            <person name="Yoon J.H."/>
            <person name="Schumann P."/>
            <person name="Kim W."/>
        </authorList>
    </citation>
    <scope>NUCLEOTIDE SEQUENCE</scope>
    <source>
        <strain evidence="2">KCTC 49039</strain>
    </source>
</reference>
<dbReference type="Gene3D" id="3.40.50.620">
    <property type="entry name" value="HUPs"/>
    <property type="match status" value="1"/>
</dbReference>
<keyword evidence="3" id="KW-1185">Reference proteome</keyword>
<dbReference type="InterPro" id="IPR014729">
    <property type="entry name" value="Rossmann-like_a/b/a_fold"/>
</dbReference>
<evidence type="ECO:0000313" key="3">
    <source>
        <dbReference type="Proteomes" id="UP000610846"/>
    </source>
</evidence>
<dbReference type="GO" id="GO:0006529">
    <property type="term" value="P:asparagine biosynthetic process"/>
    <property type="evidence" value="ECO:0007669"/>
    <property type="project" value="InterPro"/>
</dbReference>
<dbReference type="GO" id="GO:0004066">
    <property type="term" value="F:asparagine synthase (glutamine-hydrolyzing) activity"/>
    <property type="evidence" value="ECO:0007669"/>
    <property type="project" value="InterPro"/>
</dbReference>
<organism evidence="2 3">
    <name type="scientific">Cellulosimicrobium arenosum</name>
    <dbReference type="NCBI Taxonomy" id="2708133"/>
    <lineage>
        <taxon>Bacteria</taxon>
        <taxon>Bacillati</taxon>
        <taxon>Actinomycetota</taxon>
        <taxon>Actinomycetes</taxon>
        <taxon>Micrococcales</taxon>
        <taxon>Promicromonosporaceae</taxon>
        <taxon>Cellulosimicrobium</taxon>
    </lineage>
</organism>
<feature type="domain" description="Asparagine synthetase" evidence="1">
    <location>
        <begin position="40"/>
        <end position="361"/>
    </location>
</feature>
<accession>A0A927G917</accession>
<name>A0A927G917_9MICO</name>
<sequence>MTLPGHHPDLLRVDDLEIASGWVFGRTRAPQIPRTGGARAVLEAVVRESLAAAPTFVGFSGGRDSSLVLAVAAHVARRDGLPLPVPLTLTFPGVAGADETEWQELVLAHLGLRERVVVRVTDEMRLLGEAARAGLASRGLVFPAVAQVDGVRLAQATGGYLLTGEGGDDVLNRRRGTPLYLLRRRLATPALPTRRLLREVAGALRPVRTLPRGRYRDALPEWLRQDAASEAASRLAADDTSPLRWDRAVHGLLGSRATHVVLNNLSVVAREHDVRYVHPLVDPRFVGALAVDGGAWGFAGRTDVMRRLAADLLPDAVLARTSKAWFNATRWGPEERAFARSWDGSGIDRDLVDHDVLRASWATTAPPAAAELLLHAAWIGSGGASRSPG</sequence>
<protein>
    <recommendedName>
        <fullName evidence="1">Asparagine synthetase domain-containing protein</fullName>
    </recommendedName>
</protein>
<dbReference type="EMBL" id="JACYHB010000005">
    <property type="protein sequence ID" value="MBD8078933.1"/>
    <property type="molecule type" value="Genomic_DNA"/>
</dbReference>
<evidence type="ECO:0000259" key="1">
    <source>
        <dbReference type="Pfam" id="PF00733"/>
    </source>
</evidence>
<dbReference type="Proteomes" id="UP000610846">
    <property type="component" value="Unassembled WGS sequence"/>
</dbReference>